<sequence length="166" mass="19672">MEKLVIREVERKTMCIICDRIKMIKEGTNPYFVRELETGYVVIGDNQHFEGYTLFLFKEHVVELFNIEPTVKTKYLEEMSIVAEAAYKAFKPEKMNYECLGNGDAHLHWHLFPRKQGDIENYGNNGRGPVWWYPMEKMYSDDNRPNAEKLEEMKRRLNDELEALLA</sequence>
<dbReference type="Gene3D" id="3.30.428.10">
    <property type="entry name" value="HIT-like"/>
    <property type="match status" value="1"/>
</dbReference>
<accession>A0A1H7LX47</accession>
<dbReference type="InterPro" id="IPR036265">
    <property type="entry name" value="HIT-like_sf"/>
</dbReference>
<dbReference type="PROSITE" id="PS51084">
    <property type="entry name" value="HIT_2"/>
    <property type="match status" value="1"/>
</dbReference>
<keyword evidence="3" id="KW-0378">Hydrolase</keyword>
<dbReference type="EMBL" id="FNZX01000019">
    <property type="protein sequence ID" value="SEL03560.1"/>
    <property type="molecule type" value="Genomic_DNA"/>
</dbReference>
<feature type="domain" description="HIT" evidence="2">
    <location>
        <begin position="19"/>
        <end position="121"/>
    </location>
</feature>
<keyword evidence="4" id="KW-1185">Reference proteome</keyword>
<dbReference type="Proteomes" id="UP000182321">
    <property type="component" value="Unassembled WGS sequence"/>
</dbReference>
<proteinExistence type="predicted"/>
<evidence type="ECO:0000256" key="1">
    <source>
        <dbReference type="PROSITE-ProRule" id="PRU00464"/>
    </source>
</evidence>
<dbReference type="AlphaFoldDB" id="A0A1H7LX47"/>
<dbReference type="Pfam" id="PF01230">
    <property type="entry name" value="HIT"/>
    <property type="match status" value="1"/>
</dbReference>
<reference evidence="4" key="1">
    <citation type="submission" date="2016-10" db="EMBL/GenBank/DDBJ databases">
        <authorList>
            <person name="Varghese N."/>
        </authorList>
    </citation>
    <scope>NUCLEOTIDE SEQUENCE [LARGE SCALE GENOMIC DNA]</scope>
    <source>
        <strain evidence="4">ACV-9</strain>
    </source>
</reference>
<evidence type="ECO:0000313" key="3">
    <source>
        <dbReference type="EMBL" id="SEL03560.1"/>
    </source>
</evidence>
<gene>
    <name evidence="3" type="ORF">SAMN02910377_02476</name>
</gene>
<dbReference type="GO" id="GO:0016787">
    <property type="term" value="F:hydrolase activity"/>
    <property type="evidence" value="ECO:0007669"/>
    <property type="project" value="UniProtKB-KW"/>
</dbReference>
<protein>
    <submittedName>
        <fullName evidence="3">Diadenosine tetraphosphate (Ap4A) hydrolase</fullName>
    </submittedName>
</protein>
<evidence type="ECO:0000313" key="4">
    <source>
        <dbReference type="Proteomes" id="UP000182321"/>
    </source>
</evidence>
<name>A0A1H7LX47_9FIRM</name>
<organism evidence="3 4">
    <name type="scientific">Pseudobutyrivibrio ruminis</name>
    <dbReference type="NCBI Taxonomy" id="46206"/>
    <lineage>
        <taxon>Bacteria</taxon>
        <taxon>Bacillati</taxon>
        <taxon>Bacillota</taxon>
        <taxon>Clostridia</taxon>
        <taxon>Lachnospirales</taxon>
        <taxon>Lachnospiraceae</taxon>
        <taxon>Pseudobutyrivibrio</taxon>
    </lineage>
</organism>
<feature type="short sequence motif" description="Histidine triad motif" evidence="1">
    <location>
        <begin position="106"/>
        <end position="110"/>
    </location>
</feature>
<evidence type="ECO:0000259" key="2">
    <source>
        <dbReference type="PROSITE" id="PS51084"/>
    </source>
</evidence>
<dbReference type="InterPro" id="IPR011146">
    <property type="entry name" value="HIT-like"/>
</dbReference>
<dbReference type="SUPFAM" id="SSF54197">
    <property type="entry name" value="HIT-like"/>
    <property type="match status" value="1"/>
</dbReference>